<evidence type="ECO:0000256" key="1">
    <source>
        <dbReference type="ARBA" id="ARBA00010062"/>
    </source>
</evidence>
<dbReference type="InterPro" id="IPR028081">
    <property type="entry name" value="Leu-bd"/>
</dbReference>
<accession>A0A7Y9XVN5</accession>
<keyword evidence="3" id="KW-0813">Transport</keyword>
<feature type="domain" description="Leucine-binding protein" evidence="4">
    <location>
        <begin position="55"/>
        <end position="371"/>
    </location>
</feature>
<evidence type="ECO:0000313" key="5">
    <source>
        <dbReference type="EMBL" id="NYH94215.1"/>
    </source>
</evidence>
<dbReference type="Pfam" id="PF13458">
    <property type="entry name" value="Peripla_BP_6"/>
    <property type="match status" value="1"/>
</dbReference>
<organism evidence="5 6">
    <name type="scientific">Novosphingobium marinum</name>
    <dbReference type="NCBI Taxonomy" id="1514948"/>
    <lineage>
        <taxon>Bacteria</taxon>
        <taxon>Pseudomonadati</taxon>
        <taxon>Pseudomonadota</taxon>
        <taxon>Alphaproteobacteria</taxon>
        <taxon>Sphingomonadales</taxon>
        <taxon>Sphingomonadaceae</taxon>
        <taxon>Novosphingobium</taxon>
    </lineage>
</organism>
<protein>
    <submittedName>
        <fullName evidence="5">ABC-type branched-subunit amino acid transport system substrate-binding protein</fullName>
    </submittedName>
</protein>
<dbReference type="PANTHER" id="PTHR30483">
    <property type="entry name" value="LEUCINE-SPECIFIC-BINDING PROTEIN"/>
    <property type="match status" value="1"/>
</dbReference>
<reference evidence="5 6" key="1">
    <citation type="submission" date="2020-07" db="EMBL/GenBank/DDBJ databases">
        <title>Genomic Encyclopedia of Type Strains, Phase IV (KMG-IV): sequencing the most valuable type-strain genomes for metagenomic binning, comparative biology and taxonomic classification.</title>
        <authorList>
            <person name="Goeker M."/>
        </authorList>
    </citation>
    <scope>NUCLEOTIDE SEQUENCE [LARGE SCALE GENOMIC DNA]</scope>
    <source>
        <strain evidence="5 6">DSM 29043</strain>
    </source>
</reference>
<keyword evidence="6" id="KW-1185">Reference proteome</keyword>
<dbReference type="GO" id="GO:0006865">
    <property type="term" value="P:amino acid transport"/>
    <property type="evidence" value="ECO:0007669"/>
    <property type="project" value="UniProtKB-KW"/>
</dbReference>
<evidence type="ECO:0000313" key="6">
    <source>
        <dbReference type="Proteomes" id="UP000522081"/>
    </source>
</evidence>
<gene>
    <name evidence="5" type="ORF">FHS75_000520</name>
</gene>
<evidence type="ECO:0000259" key="4">
    <source>
        <dbReference type="Pfam" id="PF13458"/>
    </source>
</evidence>
<dbReference type="EMBL" id="JACBZF010000001">
    <property type="protein sequence ID" value="NYH94215.1"/>
    <property type="molecule type" value="Genomic_DNA"/>
</dbReference>
<proteinExistence type="inferred from homology"/>
<dbReference type="InterPro" id="IPR028082">
    <property type="entry name" value="Peripla_BP_I"/>
</dbReference>
<dbReference type="AlphaFoldDB" id="A0A7Y9XVN5"/>
<comment type="caution">
    <text evidence="5">The sequence shown here is derived from an EMBL/GenBank/DDBJ whole genome shotgun (WGS) entry which is preliminary data.</text>
</comment>
<name>A0A7Y9XVN5_9SPHN</name>
<dbReference type="SUPFAM" id="SSF53822">
    <property type="entry name" value="Periplasmic binding protein-like I"/>
    <property type="match status" value="1"/>
</dbReference>
<dbReference type="RefSeq" id="WP_179406151.1">
    <property type="nucleotide sequence ID" value="NZ_BMGF01000001.1"/>
</dbReference>
<keyword evidence="3" id="KW-0029">Amino-acid transport</keyword>
<evidence type="ECO:0000256" key="2">
    <source>
        <dbReference type="ARBA" id="ARBA00022729"/>
    </source>
</evidence>
<keyword evidence="2" id="KW-0732">Signal</keyword>
<dbReference type="InterPro" id="IPR051010">
    <property type="entry name" value="BCAA_transport"/>
</dbReference>
<dbReference type="Gene3D" id="3.40.50.2300">
    <property type="match status" value="2"/>
</dbReference>
<sequence length="385" mass="40251">MLNWLVDRRKLAMTAALAFLAGCQVIPKGPAPEAPPPVTVPTPDALPDEDVERHRVALLVPLSGSNAEVGQSIANAATMALLDTNADNLRVTTYDTSSDPSSAASRAINDGNALILGPLLSDNIPAVSGVASRAGVPVISFSNDETAASSDVFIMGTLPSQSVDRTVRYARSQGIASFGALVPRGEYGQRASSALMSAARASGASVIGMEAYDRGNTSLVSAAERLKAKGGYGAVLIADSGRMAARAAPVVKAGAANPRILGTELWSGEGAVANTPALEGAWFAAVPDARFRQFSESYKSRFGSQPYRIATLGYDAVLLSLRIAREWTPGRGFPRNQLLDKGGFLGLDGPFRFSRGGVIERALEVRQVTSGGFTVVSPAPTRFED</sequence>
<comment type="similarity">
    <text evidence="1">Belongs to the leucine-binding protein family.</text>
</comment>
<dbReference type="CDD" id="cd06339">
    <property type="entry name" value="PBP1_YraM_LppC_lipoprotein-like"/>
    <property type="match status" value="1"/>
</dbReference>
<dbReference type="PANTHER" id="PTHR30483:SF6">
    <property type="entry name" value="PERIPLASMIC BINDING PROTEIN OF ABC TRANSPORTER FOR NATURAL AMINO ACIDS"/>
    <property type="match status" value="1"/>
</dbReference>
<dbReference type="Proteomes" id="UP000522081">
    <property type="component" value="Unassembled WGS sequence"/>
</dbReference>
<evidence type="ECO:0000256" key="3">
    <source>
        <dbReference type="ARBA" id="ARBA00022970"/>
    </source>
</evidence>